<evidence type="ECO:0000259" key="1">
    <source>
        <dbReference type="Pfam" id="PF01878"/>
    </source>
</evidence>
<protein>
    <recommendedName>
        <fullName evidence="1">EVE domain-containing protein</fullName>
    </recommendedName>
</protein>
<reference evidence="2" key="1">
    <citation type="submission" date="2006-10" db="EMBL/GenBank/DDBJ databases">
        <title>Complete sequence of Solibacter usitatus Ellin6076.</title>
        <authorList>
            <consortium name="US DOE Joint Genome Institute"/>
            <person name="Copeland A."/>
            <person name="Lucas S."/>
            <person name="Lapidus A."/>
            <person name="Barry K."/>
            <person name="Detter J.C."/>
            <person name="Glavina del Rio T."/>
            <person name="Hammon N."/>
            <person name="Israni S."/>
            <person name="Dalin E."/>
            <person name="Tice H."/>
            <person name="Pitluck S."/>
            <person name="Thompson L.S."/>
            <person name="Brettin T."/>
            <person name="Bruce D."/>
            <person name="Han C."/>
            <person name="Tapia R."/>
            <person name="Gilna P."/>
            <person name="Schmutz J."/>
            <person name="Larimer F."/>
            <person name="Land M."/>
            <person name="Hauser L."/>
            <person name="Kyrpides N."/>
            <person name="Mikhailova N."/>
            <person name="Janssen P.H."/>
            <person name="Kuske C.R."/>
            <person name="Richardson P."/>
        </authorList>
    </citation>
    <scope>NUCLEOTIDE SEQUENCE</scope>
    <source>
        <strain evidence="2">Ellin6076</strain>
    </source>
</reference>
<dbReference type="InterPro" id="IPR015947">
    <property type="entry name" value="PUA-like_sf"/>
</dbReference>
<dbReference type="OrthoDB" id="9791347at2"/>
<gene>
    <name evidence="2" type="ordered locus">Acid_2578</name>
</gene>
<dbReference type="AlphaFoldDB" id="Q024K9"/>
<dbReference type="PANTHER" id="PTHR14087">
    <property type="entry name" value="THYMOCYTE NUCLEAR PROTEIN 1"/>
    <property type="match status" value="1"/>
</dbReference>
<dbReference type="EMBL" id="CP000473">
    <property type="protein sequence ID" value="ABJ83567.1"/>
    <property type="molecule type" value="Genomic_DNA"/>
</dbReference>
<organism evidence="2">
    <name type="scientific">Solibacter usitatus (strain Ellin6076)</name>
    <dbReference type="NCBI Taxonomy" id="234267"/>
    <lineage>
        <taxon>Bacteria</taxon>
        <taxon>Pseudomonadati</taxon>
        <taxon>Acidobacteriota</taxon>
        <taxon>Terriglobia</taxon>
        <taxon>Bryobacterales</taxon>
        <taxon>Solibacteraceae</taxon>
        <taxon>Candidatus Solibacter</taxon>
    </lineage>
</organism>
<dbReference type="STRING" id="234267.Acid_2578"/>
<dbReference type="Gene3D" id="3.10.590.10">
    <property type="entry name" value="ph1033 like domains"/>
    <property type="match status" value="1"/>
</dbReference>
<dbReference type="KEGG" id="sus:Acid_2578"/>
<dbReference type="InterPro" id="IPR052181">
    <property type="entry name" value="5hmC_binding"/>
</dbReference>
<dbReference type="InParanoid" id="Q024K9"/>
<dbReference type="InterPro" id="IPR002740">
    <property type="entry name" value="EVE_domain"/>
</dbReference>
<sequence length="138" mass="15638">MKYFLAKTEPSVYSIDDLERDQETVWDGVTNPQAVRAILNMKTGDRVFIYHSGGVSAIVGMAAVRSDGRPDPKNPKSAIVDLAFAVKFEHQLTLTEIKQTGEFDDWALVRQGRLSTMEVPEKFVEWFHEHAHHLKAKP</sequence>
<proteinExistence type="predicted"/>
<evidence type="ECO:0000313" key="2">
    <source>
        <dbReference type="EMBL" id="ABJ83567.1"/>
    </source>
</evidence>
<dbReference type="SUPFAM" id="SSF88697">
    <property type="entry name" value="PUA domain-like"/>
    <property type="match status" value="1"/>
</dbReference>
<accession>Q024K9</accession>
<feature type="domain" description="EVE" evidence="1">
    <location>
        <begin position="2"/>
        <end position="127"/>
    </location>
</feature>
<dbReference type="HOGENOM" id="CLU_041799_2_1_0"/>
<name>Q024K9_SOLUE</name>
<dbReference type="Pfam" id="PF01878">
    <property type="entry name" value="EVE"/>
    <property type="match status" value="1"/>
</dbReference>
<dbReference type="PANTHER" id="PTHR14087:SF7">
    <property type="entry name" value="THYMOCYTE NUCLEAR PROTEIN 1"/>
    <property type="match status" value="1"/>
</dbReference>
<dbReference type="eggNOG" id="COG2947">
    <property type="taxonomic scope" value="Bacteria"/>
</dbReference>